<sequence>MCDKTPLLVHRQSVVPCLQIGLGVTQITARFGAREPVCPEGPGFGEDVHLARASGRFQPEATCAFALPDHESMRAAPPTRPGRQPVMEPHMFVPDPSVFDGEALARLRELDPKGESRLLERLFRTFQSSLDKLIPQMLNAHKAGDLATMRLTAHTLKSSSASVGAARLSASCAELEAAIRAGGPGPFDRLVEAVRQEAARVHQSLEGLLGSD</sequence>
<keyword evidence="2" id="KW-0597">Phosphoprotein</keyword>
<accession>A0ABY6MUU0</accession>
<organism evidence="4 5">
    <name type="scientific">Caldimonas aquatica</name>
    <dbReference type="NCBI Taxonomy" id="376175"/>
    <lineage>
        <taxon>Bacteria</taxon>
        <taxon>Pseudomonadati</taxon>
        <taxon>Pseudomonadota</taxon>
        <taxon>Betaproteobacteria</taxon>
        <taxon>Burkholderiales</taxon>
        <taxon>Sphaerotilaceae</taxon>
        <taxon>Caldimonas</taxon>
    </lineage>
</organism>
<keyword evidence="1" id="KW-0902">Two-component regulatory system</keyword>
<proteinExistence type="predicted"/>
<evidence type="ECO:0000256" key="1">
    <source>
        <dbReference type="ARBA" id="ARBA00023012"/>
    </source>
</evidence>
<dbReference type="PROSITE" id="PS50894">
    <property type="entry name" value="HPT"/>
    <property type="match status" value="1"/>
</dbReference>
<evidence type="ECO:0000313" key="5">
    <source>
        <dbReference type="Proteomes" id="UP001163266"/>
    </source>
</evidence>
<protein>
    <submittedName>
        <fullName evidence="4">Hpt domain-containing protein</fullName>
    </submittedName>
</protein>
<dbReference type="RefSeq" id="WP_264893529.1">
    <property type="nucleotide sequence ID" value="NZ_CP110257.1"/>
</dbReference>
<evidence type="ECO:0000313" key="4">
    <source>
        <dbReference type="EMBL" id="UZD55775.1"/>
    </source>
</evidence>
<keyword evidence="5" id="KW-1185">Reference proteome</keyword>
<dbReference type="InterPro" id="IPR008207">
    <property type="entry name" value="Sig_transdc_His_kin_Hpt_dom"/>
</dbReference>
<dbReference type="Proteomes" id="UP001163266">
    <property type="component" value="Chromosome"/>
</dbReference>
<evidence type="ECO:0000256" key="2">
    <source>
        <dbReference type="PROSITE-ProRule" id="PRU00110"/>
    </source>
</evidence>
<dbReference type="CDD" id="cd00088">
    <property type="entry name" value="HPT"/>
    <property type="match status" value="1"/>
</dbReference>
<reference evidence="4" key="1">
    <citation type="submission" date="2022-10" db="EMBL/GenBank/DDBJ databases">
        <title>Complete genome sequence of Schlegelella aquatica LMG 23380.</title>
        <authorList>
            <person name="Musilova J."/>
            <person name="Kourilova X."/>
            <person name="Bezdicek M."/>
            <person name="Hermankova K."/>
            <person name="Obruca S."/>
            <person name="Sedlar K."/>
        </authorList>
    </citation>
    <scope>NUCLEOTIDE SEQUENCE</scope>
    <source>
        <strain evidence="4">LMG 23380</strain>
    </source>
</reference>
<dbReference type="Gene3D" id="1.20.120.160">
    <property type="entry name" value="HPT domain"/>
    <property type="match status" value="1"/>
</dbReference>
<name>A0ABY6MUU0_9BURK</name>
<feature type="modified residue" description="Phosphohistidine" evidence="2">
    <location>
        <position position="154"/>
    </location>
</feature>
<evidence type="ECO:0000259" key="3">
    <source>
        <dbReference type="PROSITE" id="PS50894"/>
    </source>
</evidence>
<dbReference type="InterPro" id="IPR036641">
    <property type="entry name" value="HPT_dom_sf"/>
</dbReference>
<dbReference type="SMART" id="SM00073">
    <property type="entry name" value="HPT"/>
    <property type="match status" value="1"/>
</dbReference>
<dbReference type="SUPFAM" id="SSF47226">
    <property type="entry name" value="Histidine-containing phosphotransfer domain, HPT domain"/>
    <property type="match status" value="1"/>
</dbReference>
<gene>
    <name evidence="4" type="ORF">OMP39_04125</name>
</gene>
<dbReference type="Pfam" id="PF01627">
    <property type="entry name" value="Hpt"/>
    <property type="match status" value="1"/>
</dbReference>
<feature type="domain" description="HPt" evidence="3">
    <location>
        <begin position="115"/>
        <end position="208"/>
    </location>
</feature>
<dbReference type="EMBL" id="CP110257">
    <property type="protein sequence ID" value="UZD55775.1"/>
    <property type="molecule type" value="Genomic_DNA"/>
</dbReference>